<dbReference type="InterPro" id="IPR002528">
    <property type="entry name" value="MATE_fam"/>
</dbReference>
<reference evidence="8" key="2">
    <citation type="submission" date="2023-05" db="EMBL/GenBank/DDBJ databases">
        <authorList>
            <consortium name="Lawrence Berkeley National Laboratory"/>
            <person name="Steindorff A."/>
            <person name="Hensen N."/>
            <person name="Bonometti L."/>
            <person name="Westerberg I."/>
            <person name="Brannstrom I.O."/>
            <person name="Guillou S."/>
            <person name="Cros-Aarteil S."/>
            <person name="Calhoun S."/>
            <person name="Haridas S."/>
            <person name="Kuo A."/>
            <person name="Mondo S."/>
            <person name="Pangilinan J."/>
            <person name="Riley R."/>
            <person name="Labutti K."/>
            <person name="Andreopoulos B."/>
            <person name="Lipzen A."/>
            <person name="Chen C."/>
            <person name="Yanf M."/>
            <person name="Daum C."/>
            <person name="Ng V."/>
            <person name="Clum A."/>
            <person name="Ohm R."/>
            <person name="Martin F."/>
            <person name="Silar P."/>
            <person name="Natvig D."/>
            <person name="Lalanne C."/>
            <person name="Gautier V."/>
            <person name="Ament-Velasquez S.L."/>
            <person name="Kruys A."/>
            <person name="Hutchinson M.I."/>
            <person name="Powell A.J."/>
            <person name="Barry K."/>
            <person name="Miller A.N."/>
            <person name="Grigoriev I.V."/>
            <person name="Debuchy R."/>
            <person name="Gladieux P."/>
            <person name="Thoren M.H."/>
            <person name="Johannesson H."/>
        </authorList>
    </citation>
    <scope>NUCLEOTIDE SEQUENCE</scope>
    <source>
        <strain evidence="8">CBS 731.68</strain>
    </source>
</reference>
<dbReference type="GO" id="GO:0016020">
    <property type="term" value="C:membrane"/>
    <property type="evidence" value="ECO:0007669"/>
    <property type="project" value="UniProtKB-SubCell"/>
</dbReference>
<feature type="transmembrane region" description="Helical" evidence="7">
    <location>
        <begin position="335"/>
        <end position="353"/>
    </location>
</feature>
<evidence type="ECO:0000313" key="8">
    <source>
        <dbReference type="EMBL" id="KAK4120422.1"/>
    </source>
</evidence>
<reference evidence="8" key="1">
    <citation type="journal article" date="2023" name="Mol. Phylogenet. Evol.">
        <title>Genome-scale phylogeny and comparative genomics of the fungal order Sordariales.</title>
        <authorList>
            <person name="Hensen N."/>
            <person name="Bonometti L."/>
            <person name="Westerberg I."/>
            <person name="Brannstrom I.O."/>
            <person name="Guillou S."/>
            <person name="Cros-Aarteil S."/>
            <person name="Calhoun S."/>
            <person name="Haridas S."/>
            <person name="Kuo A."/>
            <person name="Mondo S."/>
            <person name="Pangilinan J."/>
            <person name="Riley R."/>
            <person name="LaButti K."/>
            <person name="Andreopoulos B."/>
            <person name="Lipzen A."/>
            <person name="Chen C."/>
            <person name="Yan M."/>
            <person name="Daum C."/>
            <person name="Ng V."/>
            <person name="Clum A."/>
            <person name="Steindorff A."/>
            <person name="Ohm R.A."/>
            <person name="Martin F."/>
            <person name="Silar P."/>
            <person name="Natvig D.O."/>
            <person name="Lalanne C."/>
            <person name="Gautier V."/>
            <person name="Ament-Velasquez S.L."/>
            <person name="Kruys A."/>
            <person name="Hutchinson M.I."/>
            <person name="Powell A.J."/>
            <person name="Barry K."/>
            <person name="Miller A.N."/>
            <person name="Grigoriev I.V."/>
            <person name="Debuchy R."/>
            <person name="Gladieux P."/>
            <person name="Hiltunen Thoren M."/>
            <person name="Johannesson H."/>
        </authorList>
    </citation>
    <scope>NUCLEOTIDE SEQUENCE</scope>
    <source>
        <strain evidence="8">CBS 731.68</strain>
    </source>
</reference>
<dbReference type="NCBIfam" id="TIGR00797">
    <property type="entry name" value="matE"/>
    <property type="match status" value="1"/>
</dbReference>
<dbReference type="PANTHER" id="PTHR11206">
    <property type="entry name" value="MULTIDRUG RESISTANCE PROTEIN"/>
    <property type="match status" value="1"/>
</dbReference>
<dbReference type="Pfam" id="PF01554">
    <property type="entry name" value="MatE"/>
    <property type="match status" value="2"/>
</dbReference>
<accession>A0AAN6TTF9</accession>
<dbReference type="InterPro" id="IPR045069">
    <property type="entry name" value="MATE_euk"/>
</dbReference>
<feature type="transmembrane region" description="Helical" evidence="7">
    <location>
        <begin position="365"/>
        <end position="384"/>
    </location>
</feature>
<keyword evidence="3 7" id="KW-0812">Transmembrane</keyword>
<dbReference type="Proteomes" id="UP001302602">
    <property type="component" value="Unassembled WGS sequence"/>
</dbReference>
<feature type="transmembrane region" description="Helical" evidence="7">
    <location>
        <begin position="437"/>
        <end position="458"/>
    </location>
</feature>
<feature type="transmembrane region" description="Helical" evidence="7">
    <location>
        <begin position="616"/>
        <end position="636"/>
    </location>
</feature>
<evidence type="ECO:0000256" key="4">
    <source>
        <dbReference type="ARBA" id="ARBA00022989"/>
    </source>
</evidence>
<name>A0AAN6TTF9_9PEZI</name>
<feature type="transmembrane region" description="Helical" evidence="7">
    <location>
        <begin position="470"/>
        <end position="492"/>
    </location>
</feature>
<protein>
    <submittedName>
        <fullName evidence="8">MATE efflux family protein</fullName>
    </submittedName>
</protein>
<comment type="caution">
    <text evidence="8">The sequence shown here is derived from an EMBL/GenBank/DDBJ whole genome shotgun (WGS) entry which is preliminary data.</text>
</comment>
<feature type="transmembrane region" description="Helical" evidence="7">
    <location>
        <begin position="552"/>
        <end position="577"/>
    </location>
</feature>
<feature type="compositionally biased region" description="Polar residues" evidence="6">
    <location>
        <begin position="1"/>
        <end position="17"/>
    </location>
</feature>
<keyword evidence="4 7" id="KW-1133">Transmembrane helix</keyword>
<evidence type="ECO:0000256" key="7">
    <source>
        <dbReference type="SAM" id="Phobius"/>
    </source>
</evidence>
<keyword evidence="9" id="KW-1185">Reference proteome</keyword>
<organism evidence="8 9">
    <name type="scientific">Parathielavia appendiculata</name>
    <dbReference type="NCBI Taxonomy" id="2587402"/>
    <lineage>
        <taxon>Eukaryota</taxon>
        <taxon>Fungi</taxon>
        <taxon>Dikarya</taxon>
        <taxon>Ascomycota</taxon>
        <taxon>Pezizomycotina</taxon>
        <taxon>Sordariomycetes</taxon>
        <taxon>Sordariomycetidae</taxon>
        <taxon>Sordariales</taxon>
        <taxon>Chaetomiaceae</taxon>
        <taxon>Parathielavia</taxon>
    </lineage>
</organism>
<comment type="subcellular location">
    <subcellularLocation>
        <location evidence="1">Membrane</location>
        <topology evidence="1">Multi-pass membrane protein</topology>
    </subcellularLocation>
</comment>
<evidence type="ECO:0000256" key="5">
    <source>
        <dbReference type="ARBA" id="ARBA00023136"/>
    </source>
</evidence>
<dbReference type="GO" id="GO:0015297">
    <property type="term" value="F:antiporter activity"/>
    <property type="evidence" value="ECO:0007669"/>
    <property type="project" value="InterPro"/>
</dbReference>
<dbReference type="GO" id="GO:1990961">
    <property type="term" value="P:xenobiotic detoxification by transmembrane export across the plasma membrane"/>
    <property type="evidence" value="ECO:0007669"/>
    <property type="project" value="InterPro"/>
</dbReference>
<dbReference type="CDD" id="cd13132">
    <property type="entry name" value="MATE_eukaryotic"/>
    <property type="match status" value="1"/>
</dbReference>
<dbReference type="GeneID" id="87826908"/>
<dbReference type="RefSeq" id="XP_062644193.1">
    <property type="nucleotide sequence ID" value="XM_062790138.1"/>
</dbReference>
<dbReference type="EMBL" id="MU853239">
    <property type="protein sequence ID" value="KAK4120422.1"/>
    <property type="molecule type" value="Genomic_DNA"/>
</dbReference>
<sequence>MDSPSSSTGPQPISNSRTEGRRHSILPDFLSESLPIPPSFLGTSPIIREILSQDIAECSSDDEDEHAGASDAESISGQADAKLAFHPNGIVYGTGYSFVPIQGMDKPVPNPHEVEESLHAELSLLRDNAILPPKHHKPRPTHVFARLYRRIFSTKVKDHEGPIFPDIAVETTPLLHEMAAEFEPLPTPAPDEIERRFEFAVAHHEITTTWQREAKTLIQYSMPLIATFLMHYSVTIGSVLTVGRLGLVELAAVNLATMTASITCYVPVQGLATCLDTLCAQAYGSGHKHLVGLQAQRMTWLLFILMAPIAMVWWFSEPILAALVPSKETASQAATFLRVLIAGMPGVAMLESGKRFVQSQGLFKATTYALMIGAPLSFLQNWLFVFKFGWGFVGAAAAMAITQNLLPLLLVLYVWLIDGSQCWNGFNWKAFKNWGPMMKLALPGMIMIEAQFSVLEVLTLSASQFGTSQLAAQSILVTVTSTSFNIPFPLAIATSTRVANLIGANLSSAARVTAKVSIIAACMVGCLNLILFSTLRTQLPRIFTDVDDVIQIASQALLVCGVMQVFDAIAAVAHGLLRGIGQQAIGSYANLFSYYLVALPISLSTAFALGWKLTGLWMGITVGLLCVSVIELVYLYKTDWEVAAAQAAERLKSEDVAVEAKSRRPSHGV</sequence>
<dbReference type="GO" id="GO:0042910">
    <property type="term" value="F:xenobiotic transmembrane transporter activity"/>
    <property type="evidence" value="ECO:0007669"/>
    <property type="project" value="InterPro"/>
</dbReference>
<keyword evidence="5 7" id="KW-0472">Membrane</keyword>
<comment type="similarity">
    <text evidence="2">Belongs to the multi antimicrobial extrusion (MATE) (TC 2.A.66.1) family.</text>
</comment>
<evidence type="ECO:0000256" key="1">
    <source>
        <dbReference type="ARBA" id="ARBA00004141"/>
    </source>
</evidence>
<evidence type="ECO:0000256" key="6">
    <source>
        <dbReference type="SAM" id="MobiDB-lite"/>
    </source>
</evidence>
<feature type="transmembrane region" description="Helical" evidence="7">
    <location>
        <begin position="512"/>
        <end position="532"/>
    </location>
</feature>
<feature type="transmembrane region" description="Helical" evidence="7">
    <location>
        <begin position="589"/>
        <end position="610"/>
    </location>
</feature>
<evidence type="ECO:0000256" key="2">
    <source>
        <dbReference type="ARBA" id="ARBA00010199"/>
    </source>
</evidence>
<feature type="transmembrane region" description="Helical" evidence="7">
    <location>
        <begin position="390"/>
        <end position="416"/>
    </location>
</feature>
<feature type="transmembrane region" description="Helical" evidence="7">
    <location>
        <begin position="298"/>
        <end position="315"/>
    </location>
</feature>
<evidence type="ECO:0000313" key="9">
    <source>
        <dbReference type="Proteomes" id="UP001302602"/>
    </source>
</evidence>
<evidence type="ECO:0000256" key="3">
    <source>
        <dbReference type="ARBA" id="ARBA00022692"/>
    </source>
</evidence>
<gene>
    <name evidence="8" type="ORF">N657DRAFT_603091</name>
</gene>
<proteinExistence type="inferred from homology"/>
<feature type="region of interest" description="Disordered" evidence="6">
    <location>
        <begin position="1"/>
        <end position="32"/>
    </location>
</feature>
<dbReference type="AlphaFoldDB" id="A0AAN6TTF9"/>